<dbReference type="Gene3D" id="1.25.40.10">
    <property type="entry name" value="Tetratricopeptide repeat domain"/>
    <property type="match status" value="1"/>
</dbReference>
<comment type="caution">
    <text evidence="1">The sequence shown here is derived from an EMBL/GenBank/DDBJ whole genome shotgun (WGS) entry which is preliminary data.</text>
</comment>
<evidence type="ECO:0000313" key="2">
    <source>
        <dbReference type="Proteomes" id="UP001205185"/>
    </source>
</evidence>
<keyword evidence="2" id="KW-1185">Reference proteome</keyword>
<organism evidence="1 2">
    <name type="scientific">Actinokineospora diospyrosa</name>
    <dbReference type="NCBI Taxonomy" id="103728"/>
    <lineage>
        <taxon>Bacteria</taxon>
        <taxon>Bacillati</taxon>
        <taxon>Actinomycetota</taxon>
        <taxon>Actinomycetes</taxon>
        <taxon>Pseudonocardiales</taxon>
        <taxon>Pseudonocardiaceae</taxon>
        <taxon>Actinokineospora</taxon>
    </lineage>
</organism>
<gene>
    <name evidence="1" type="ORF">LV75_001784</name>
</gene>
<dbReference type="InterPro" id="IPR011990">
    <property type="entry name" value="TPR-like_helical_dom_sf"/>
</dbReference>
<evidence type="ECO:0008006" key="3">
    <source>
        <dbReference type="Google" id="ProtNLM"/>
    </source>
</evidence>
<dbReference type="Proteomes" id="UP001205185">
    <property type="component" value="Unassembled WGS sequence"/>
</dbReference>
<dbReference type="EMBL" id="JAMTCO010000004">
    <property type="protein sequence ID" value="MCP2269296.1"/>
    <property type="molecule type" value="Genomic_DNA"/>
</dbReference>
<sequence>MGATLTTADLALLSSPAVATPTPSRVGTTEVDQLRELTRVLWTQEQQLGGGAVRNAVIAQLGWARTLLNAPHTDNVDHQLHAVLSDLLTLAGWSSHGVGLAGPALRYTGQALTIARQANDHMRAALALNQIGRIYTQSRNYTEAHNAFTLATLSADQADSGQTQALVYASHAQAHASTGQPLRAVDTLIRAESALTNPDNPLPAPRTYTQTLLTGETGLIYTTLATQQPTYATQAIDTLTETTSQPHTLRTKRLAFLLTDLATAHLTGGDPEAGAHIGHQVADTAAHIRSNRLVERLEVMRAASERHPTNSQAVELGHRIGR</sequence>
<evidence type="ECO:0000313" key="1">
    <source>
        <dbReference type="EMBL" id="MCP2269296.1"/>
    </source>
</evidence>
<accession>A0ABT1IAB7</accession>
<protein>
    <recommendedName>
        <fullName evidence="3">Transcriptional regulator</fullName>
    </recommendedName>
</protein>
<dbReference type="SUPFAM" id="SSF48452">
    <property type="entry name" value="TPR-like"/>
    <property type="match status" value="1"/>
</dbReference>
<proteinExistence type="predicted"/>
<reference evidence="1 2" key="1">
    <citation type="submission" date="2022-06" db="EMBL/GenBank/DDBJ databases">
        <title>Genomic Encyclopedia of Archaeal and Bacterial Type Strains, Phase II (KMG-II): from individual species to whole genera.</title>
        <authorList>
            <person name="Goeker M."/>
        </authorList>
    </citation>
    <scope>NUCLEOTIDE SEQUENCE [LARGE SCALE GENOMIC DNA]</scope>
    <source>
        <strain evidence="1 2">DSM 44255</strain>
    </source>
</reference>
<name>A0ABT1IAB7_9PSEU</name>